<proteinExistence type="predicted"/>
<sequence>MKRLFLVLVAASLPWGAAQQWADEVLNAPTQTGGSVQASPTTFNGQTQKVPWIQEVWNGVGSAINTACKVVSGSTVNLNLNGVPVPIPVVLRPQPELEWVCAVAETWKTLNGIFSQDWVQLGADLVGTWIGDIATGYLTAMGIEAGTATWAQQIYDLNNALKKGYNDFMEKAYNLVWDSIKAELADLRAKRANPPRSMGGNLIQQWVEESTEEAKLVAPEGTRQALQKAESTKELKKLGVAAEAERQITNITKGDSAESPPRYMQPTNTIASKLSYYEGSATNPDGVLDDLRKEAQQAPDTRTAVEVVTKAVTEVVRANLYGDKAIVDALQMIIEGQLTTNRLLVAMLNDAGDEAYRIEQAYEDAILGTNAEAFAYTQTVRAGSGVATTLMNNIVPDFSGIDSF</sequence>
<evidence type="ECO:0000313" key="2">
    <source>
        <dbReference type="EMBL" id="HHM67259.1"/>
    </source>
</evidence>
<accession>A0A7C5RDN0</accession>
<organism evidence="2">
    <name type="scientific">Thermus caliditerrae</name>
    <dbReference type="NCBI Taxonomy" id="1330700"/>
    <lineage>
        <taxon>Bacteria</taxon>
        <taxon>Thermotogati</taxon>
        <taxon>Deinococcota</taxon>
        <taxon>Deinococci</taxon>
        <taxon>Thermales</taxon>
        <taxon>Thermaceae</taxon>
        <taxon>Thermus</taxon>
    </lineage>
</organism>
<evidence type="ECO:0000256" key="1">
    <source>
        <dbReference type="SAM" id="SignalP"/>
    </source>
</evidence>
<feature type="signal peptide" evidence="1">
    <location>
        <begin position="1"/>
        <end position="22"/>
    </location>
</feature>
<gene>
    <name evidence="2" type="ORF">ENM28_00775</name>
</gene>
<keyword evidence="1" id="KW-0732">Signal</keyword>
<comment type="caution">
    <text evidence="2">The sequence shown here is derived from an EMBL/GenBank/DDBJ whole genome shotgun (WGS) entry which is preliminary data.</text>
</comment>
<feature type="chain" id="PRO_5028483857" evidence="1">
    <location>
        <begin position="23"/>
        <end position="404"/>
    </location>
</feature>
<dbReference type="EMBL" id="DRXE01000030">
    <property type="protein sequence ID" value="HHM67259.1"/>
    <property type="molecule type" value="Genomic_DNA"/>
</dbReference>
<reference evidence="2" key="1">
    <citation type="journal article" date="2020" name="mSystems">
        <title>Genome- and Community-Level Interaction Insights into Carbon Utilization and Element Cycling Functions of Hydrothermarchaeota in Hydrothermal Sediment.</title>
        <authorList>
            <person name="Zhou Z."/>
            <person name="Liu Y."/>
            <person name="Xu W."/>
            <person name="Pan J."/>
            <person name="Luo Z.H."/>
            <person name="Li M."/>
        </authorList>
    </citation>
    <scope>NUCLEOTIDE SEQUENCE [LARGE SCALE GENOMIC DNA]</scope>
    <source>
        <strain evidence="2">SpSt-1071</strain>
    </source>
</reference>
<protein>
    <submittedName>
        <fullName evidence="2">Uncharacterized protein</fullName>
    </submittedName>
</protein>
<dbReference type="AlphaFoldDB" id="A0A7C5RDN0"/>
<name>A0A7C5RDN0_9DEIN</name>